<dbReference type="Gene3D" id="2.120.10.60">
    <property type="entry name" value="Tricorn protease N-terminal domain"/>
    <property type="match status" value="1"/>
</dbReference>
<dbReference type="SUPFAM" id="SSF52096">
    <property type="entry name" value="ClpP/crotonase"/>
    <property type="match status" value="1"/>
</dbReference>
<feature type="signal peptide" evidence="10">
    <location>
        <begin position="1"/>
        <end position="16"/>
    </location>
</feature>
<dbReference type="EMBL" id="CP042425">
    <property type="protein sequence ID" value="QEL20204.1"/>
    <property type="molecule type" value="Genomic_DNA"/>
</dbReference>
<proteinExistence type="inferred from homology"/>
<keyword evidence="5 7" id="KW-0378">Hydrolase</keyword>
<sequence>MKMLYTLLLTAGLAAAARSSDDTRLLSMPAVSAKKIAFVYGEDLWTADLDGKNARRLTTDLGVESYPVFSPDGSILAFSGQYDGNVDVYTLPVEGGSPTRLTYHPSADVVRGFTPKGEILFSSNRNVFSTRHSQLFTLPLAGGMATQLPIPWGFEACYSPDGKYIAYTPVRDATPQWKHYRGGTHSRIWVYDVATHDVVEIPQPKDRCNDLDPNWLGDTIYFRSDRAGEYNVFAFKPNGHKPATEDVKQVTEFKDFPVLDINHGDDRLILEQAGYLHLLKPGETSPTRLKVSIATDSPEARTRFVKGAKYARDASVSPSGSRAVIEFRGEIVTVPAEKGDPRYLTSTPGVHERSPSWSPDGKTIAYFSDEGGEYHLVLAPQSGKGDKKTIKMTGGGFYYGTTWSRDSKKLLYVDNSQSLFWLDVESGKITKIVSAQDGLGRGVSNSSWSPDNKWVTYSMETPAKVGRVYVYSLEQNKSFPVTDGLNEAVSPAFDAGGKYLYFLSSSDTGMSKHGFSQSASDVRSPRFSVYMAVLQKDVPSPFLRESDEEKGIQPMTPGNPARRPMIDDEKKEEPKKKDEPKKDEPKKDAPKPDEEPKKTEPKPANQFRIDFAGIDQRIIALPMPSGSYGSLQAGAANQVFVLSRPEGGGRGEGGGGGGTLMKFDVEARRVSTVQAGVGSYELTPDGRKMLYSQGGDWYITSTSGGGGAAPAAAPALGGSRRGGGGAAAPAESTGGGGGKLNLDAIEVRVDPRAEWKQIFHEAWRINRDFFYDPNMHGADWPAVEKKYEPFLEHVNNGGDLYKVIRWMLSELAVGHSYTTPGERVNEKKTVGGGLLGADYEVSDGRYRFKKIYSGLNYTSELRSPLTAPGVNVKEGDFLLAVRGVDLKAPTEIYSLFENAAGKSIELTVGPTADGKNSRTVTVEPLSNELALRNREWVEGNLRKVAKATDGKVGYVYVPDTAGQGVAYFKRYFYPQVDKDALIIDERFNSGGQIADYYIDTLRRPFASYWAPRYGSEWRSPSAAVFGPKVMIADEGAGSGGDMLPYMFKKFKLGPVVGKRTWGGLVGISGYPVLMDGGTVTAPNFAIWTPEEGWIVENEGVAPDYDIDMLPKDLIAGKDPQLEKAIELALEALKNEPKKEIKRPDYPKRAK</sequence>
<evidence type="ECO:0000256" key="3">
    <source>
        <dbReference type="ARBA" id="ARBA00022490"/>
    </source>
</evidence>
<dbReference type="GO" id="GO:0006508">
    <property type="term" value="P:proteolysis"/>
    <property type="evidence" value="ECO:0007669"/>
    <property type="project" value="UniProtKB-UniRule"/>
</dbReference>
<dbReference type="SMART" id="SM00245">
    <property type="entry name" value="TSPc"/>
    <property type="match status" value="1"/>
</dbReference>
<feature type="active site" description="Nucleophile" evidence="8">
    <location>
        <position position="1038"/>
    </location>
</feature>
<feature type="region of interest" description="Disordered" evidence="9">
    <location>
        <begin position="709"/>
        <end position="737"/>
    </location>
</feature>
<feature type="compositionally biased region" description="Basic and acidic residues" evidence="9">
    <location>
        <begin position="564"/>
        <end position="601"/>
    </location>
</feature>
<dbReference type="GO" id="GO:0005737">
    <property type="term" value="C:cytoplasm"/>
    <property type="evidence" value="ECO:0007669"/>
    <property type="project" value="UniProtKB-SubCell"/>
</dbReference>
<dbReference type="Pfam" id="PF14685">
    <property type="entry name" value="PDZ_Tricorn"/>
    <property type="match status" value="1"/>
</dbReference>
<dbReference type="Gene3D" id="2.30.42.10">
    <property type="match status" value="1"/>
</dbReference>
<dbReference type="Gene3D" id="3.90.226.10">
    <property type="entry name" value="2-enoyl-CoA Hydratase, Chain A, domain 1"/>
    <property type="match status" value="1"/>
</dbReference>
<accession>A0A5C1ASI9</accession>
<keyword evidence="13" id="KW-1185">Reference proteome</keyword>
<feature type="chain" id="PRO_5022733119" description="Tricorn protease homolog" evidence="10">
    <location>
        <begin position="17"/>
        <end position="1150"/>
    </location>
</feature>
<dbReference type="InterPro" id="IPR015943">
    <property type="entry name" value="WD40/YVTN_repeat-like_dom_sf"/>
</dbReference>
<dbReference type="OrthoDB" id="269409at2"/>
<feature type="compositionally biased region" description="Low complexity" evidence="9">
    <location>
        <begin position="709"/>
        <end position="718"/>
    </location>
</feature>
<protein>
    <recommendedName>
        <fullName evidence="7">Tricorn protease homolog</fullName>
        <ecNumber evidence="7">3.4.21.-</ecNumber>
    </recommendedName>
</protein>
<dbReference type="InterPro" id="IPR029414">
    <property type="entry name" value="Tricorn_PDZ"/>
</dbReference>
<evidence type="ECO:0000256" key="7">
    <source>
        <dbReference type="PIRNR" id="PIRNR036421"/>
    </source>
</evidence>
<evidence type="ECO:0000256" key="10">
    <source>
        <dbReference type="SAM" id="SignalP"/>
    </source>
</evidence>
<evidence type="ECO:0000256" key="8">
    <source>
        <dbReference type="PIRSR" id="PIRSR036421-1"/>
    </source>
</evidence>
<dbReference type="KEGG" id="lrs:PX52LOC_07293"/>
<dbReference type="InterPro" id="IPR005151">
    <property type="entry name" value="Tail-specific_protease"/>
</dbReference>
<dbReference type="Proteomes" id="UP000324974">
    <property type="component" value="Chromosome"/>
</dbReference>
<dbReference type="CDD" id="cd07562">
    <property type="entry name" value="Peptidase_S41_TRI"/>
    <property type="match status" value="1"/>
</dbReference>
<dbReference type="PIRSF" id="PIRSF036421">
    <property type="entry name" value="Tricorn_protease"/>
    <property type="match status" value="1"/>
</dbReference>
<reference evidence="13" key="1">
    <citation type="submission" date="2019-08" db="EMBL/GenBank/DDBJ databases">
        <title>Limnoglobus roseus gen. nov., sp. nov., a novel freshwater planctomycete with a giant genome from the family Gemmataceae.</title>
        <authorList>
            <person name="Kulichevskaya I.S."/>
            <person name="Naumoff D.G."/>
            <person name="Miroshnikov K."/>
            <person name="Ivanova A."/>
            <person name="Philippov D.A."/>
            <person name="Hakobyan A."/>
            <person name="Rijpstra I.C."/>
            <person name="Sinninghe Damste J.S."/>
            <person name="Liesack W."/>
            <person name="Dedysh S.N."/>
        </authorList>
    </citation>
    <scope>NUCLEOTIDE SEQUENCE [LARGE SCALE GENOMIC DNA]</scope>
    <source>
        <strain evidence="13">PX52</strain>
    </source>
</reference>
<evidence type="ECO:0000256" key="9">
    <source>
        <dbReference type="SAM" id="MobiDB-lite"/>
    </source>
</evidence>
<dbReference type="InterPro" id="IPR012393">
    <property type="entry name" value="Tricorn_protease"/>
</dbReference>
<dbReference type="Pfam" id="PF26550">
    <property type="entry name" value="Tricorn_2nd"/>
    <property type="match status" value="1"/>
</dbReference>
<feature type="domain" description="Tail specific protease" evidence="11">
    <location>
        <begin position="915"/>
        <end position="1107"/>
    </location>
</feature>
<dbReference type="SUPFAM" id="SSF69304">
    <property type="entry name" value="Tricorn protease N-terminal domain"/>
    <property type="match status" value="2"/>
</dbReference>
<dbReference type="InterPro" id="IPR029045">
    <property type="entry name" value="ClpP/crotonase-like_dom_sf"/>
</dbReference>
<dbReference type="Gene3D" id="3.30.750.44">
    <property type="match status" value="1"/>
</dbReference>
<evidence type="ECO:0000256" key="6">
    <source>
        <dbReference type="ARBA" id="ARBA00022825"/>
    </source>
</evidence>
<dbReference type="GO" id="GO:0008236">
    <property type="term" value="F:serine-type peptidase activity"/>
    <property type="evidence" value="ECO:0007669"/>
    <property type="project" value="UniProtKB-UniRule"/>
</dbReference>
<dbReference type="InterPro" id="IPR036034">
    <property type="entry name" value="PDZ_sf"/>
</dbReference>
<evidence type="ECO:0000256" key="4">
    <source>
        <dbReference type="ARBA" id="ARBA00022670"/>
    </source>
</evidence>
<dbReference type="SUPFAM" id="SSF50156">
    <property type="entry name" value="PDZ domain-like"/>
    <property type="match status" value="1"/>
</dbReference>
<dbReference type="Pfam" id="PF26549">
    <property type="entry name" value="Tricorn_N"/>
    <property type="match status" value="1"/>
</dbReference>
<dbReference type="Pfam" id="PF14684">
    <property type="entry name" value="Tricorn_C1"/>
    <property type="match status" value="1"/>
</dbReference>
<dbReference type="AlphaFoldDB" id="A0A5C1ASI9"/>
<evidence type="ECO:0000256" key="5">
    <source>
        <dbReference type="ARBA" id="ARBA00022801"/>
    </source>
</evidence>
<feature type="active site" description="Charge relay system" evidence="8">
    <location>
        <position position="1096"/>
    </location>
</feature>
<dbReference type="Pfam" id="PF03572">
    <property type="entry name" value="Peptidase_S41"/>
    <property type="match status" value="1"/>
</dbReference>
<name>A0A5C1ASI9_9BACT</name>
<comment type="function">
    <text evidence="7">Degrades oligopeptides.</text>
</comment>
<evidence type="ECO:0000313" key="13">
    <source>
        <dbReference type="Proteomes" id="UP000324974"/>
    </source>
</evidence>
<gene>
    <name evidence="12" type="ORF">PX52LOC_07293</name>
</gene>
<comment type="similarity">
    <text evidence="2 7">Belongs to the peptidase S41B family.</text>
</comment>
<dbReference type="Gene3D" id="2.130.10.10">
    <property type="entry name" value="YVTN repeat-like/Quinoprotein amine dehydrogenase"/>
    <property type="match status" value="1"/>
</dbReference>
<feature type="region of interest" description="Disordered" evidence="9">
    <location>
        <begin position="541"/>
        <end position="607"/>
    </location>
</feature>
<keyword evidence="3 7" id="KW-0963">Cytoplasm</keyword>
<evidence type="ECO:0000256" key="1">
    <source>
        <dbReference type="ARBA" id="ARBA00004496"/>
    </source>
</evidence>
<evidence type="ECO:0000259" key="11">
    <source>
        <dbReference type="SMART" id="SM00245"/>
    </source>
</evidence>
<evidence type="ECO:0000256" key="2">
    <source>
        <dbReference type="ARBA" id="ARBA00008524"/>
    </source>
</evidence>
<dbReference type="InterPro" id="IPR028204">
    <property type="entry name" value="Tricorn_C1"/>
</dbReference>
<keyword evidence="10" id="KW-0732">Signal</keyword>
<keyword evidence="4 7" id="KW-0645">Protease</keyword>
<dbReference type="EC" id="3.4.21.-" evidence="7"/>
<dbReference type="PANTHER" id="PTHR43253">
    <property type="entry name" value="TRICORN PROTEASE HOMOLOG 2-RELATED"/>
    <property type="match status" value="1"/>
</dbReference>
<organism evidence="12 13">
    <name type="scientific">Limnoglobus roseus</name>
    <dbReference type="NCBI Taxonomy" id="2598579"/>
    <lineage>
        <taxon>Bacteria</taxon>
        <taxon>Pseudomonadati</taxon>
        <taxon>Planctomycetota</taxon>
        <taxon>Planctomycetia</taxon>
        <taxon>Gemmatales</taxon>
        <taxon>Gemmataceae</taxon>
        <taxon>Limnoglobus</taxon>
    </lineage>
</organism>
<feature type="active site" description="Charge relay system" evidence="8">
    <location>
        <position position="815"/>
    </location>
</feature>
<keyword evidence="6 7" id="KW-0720">Serine protease</keyword>
<dbReference type="PANTHER" id="PTHR43253:SF1">
    <property type="entry name" value="TRICORN PROTEASE HOMOLOG 2-RELATED"/>
    <property type="match status" value="1"/>
</dbReference>
<comment type="subcellular location">
    <subcellularLocation>
        <location evidence="1 7">Cytoplasm</location>
    </subcellularLocation>
</comment>
<evidence type="ECO:0000313" key="12">
    <source>
        <dbReference type="EMBL" id="QEL20204.1"/>
    </source>
</evidence>